<proteinExistence type="predicted"/>
<evidence type="ECO:0000313" key="2">
    <source>
        <dbReference type="Proteomes" id="UP000824120"/>
    </source>
</evidence>
<organism evidence="1 2">
    <name type="scientific">Solanum commersonii</name>
    <name type="common">Commerson's wild potato</name>
    <name type="synonym">Commerson's nightshade</name>
    <dbReference type="NCBI Taxonomy" id="4109"/>
    <lineage>
        <taxon>Eukaryota</taxon>
        <taxon>Viridiplantae</taxon>
        <taxon>Streptophyta</taxon>
        <taxon>Embryophyta</taxon>
        <taxon>Tracheophyta</taxon>
        <taxon>Spermatophyta</taxon>
        <taxon>Magnoliopsida</taxon>
        <taxon>eudicotyledons</taxon>
        <taxon>Gunneridae</taxon>
        <taxon>Pentapetalae</taxon>
        <taxon>asterids</taxon>
        <taxon>lamiids</taxon>
        <taxon>Solanales</taxon>
        <taxon>Solanaceae</taxon>
        <taxon>Solanoideae</taxon>
        <taxon>Solaneae</taxon>
        <taxon>Solanum</taxon>
    </lineage>
</organism>
<evidence type="ECO:0000313" key="1">
    <source>
        <dbReference type="EMBL" id="KAG5595009.1"/>
    </source>
</evidence>
<dbReference type="AlphaFoldDB" id="A0A9J5Y3M3"/>
<reference evidence="1 2" key="1">
    <citation type="submission" date="2020-09" db="EMBL/GenBank/DDBJ databases">
        <title>De no assembly of potato wild relative species, Solanum commersonii.</title>
        <authorList>
            <person name="Cho K."/>
        </authorList>
    </citation>
    <scope>NUCLEOTIDE SEQUENCE [LARGE SCALE GENOMIC DNA]</scope>
    <source>
        <strain evidence="1">LZ3.2</strain>
        <tissue evidence="1">Leaf</tissue>
    </source>
</reference>
<dbReference type="EMBL" id="JACXVP010000007">
    <property type="protein sequence ID" value="KAG5595009.1"/>
    <property type="molecule type" value="Genomic_DNA"/>
</dbReference>
<gene>
    <name evidence="1" type="ORF">H5410_036241</name>
</gene>
<keyword evidence="2" id="KW-1185">Reference proteome</keyword>
<sequence length="86" mass="9704">MKDHLAQLVGITDPLGDPPFSLLHRLSALSFSNFTLCNFGRYGTALRNHLATHRLLISIAYLILSFRAWHYNIGRDQGHSATRPMV</sequence>
<dbReference type="Proteomes" id="UP000824120">
    <property type="component" value="Chromosome 7"/>
</dbReference>
<protein>
    <submittedName>
        <fullName evidence="1">Uncharacterized protein</fullName>
    </submittedName>
</protein>
<name>A0A9J5Y3M3_SOLCO</name>
<comment type="caution">
    <text evidence="1">The sequence shown here is derived from an EMBL/GenBank/DDBJ whole genome shotgun (WGS) entry which is preliminary data.</text>
</comment>
<accession>A0A9J5Y3M3</accession>